<dbReference type="InterPro" id="IPR039300">
    <property type="entry name" value="JASON"/>
</dbReference>
<keyword evidence="3" id="KW-1185">Reference proteome</keyword>
<comment type="caution">
    <text evidence="2">The sequence shown here is derived from an EMBL/GenBank/DDBJ whole genome shotgun (WGS) entry which is preliminary data.</text>
</comment>
<feature type="region of interest" description="Disordered" evidence="1">
    <location>
        <begin position="229"/>
        <end position="270"/>
    </location>
</feature>
<dbReference type="PANTHER" id="PTHR33318:SF7">
    <property type="entry name" value="PROTEIN JASON"/>
    <property type="match status" value="1"/>
</dbReference>
<dbReference type="PANTHER" id="PTHR33318">
    <property type="entry name" value="ASPARTYL/GLUTAMYL-TRNA(ASN/GLN) AMIDOTRANSFERASE SUBUNIT"/>
    <property type="match status" value="1"/>
</dbReference>
<evidence type="ECO:0000313" key="3">
    <source>
        <dbReference type="Proteomes" id="UP000701853"/>
    </source>
</evidence>
<organism evidence="2 3">
    <name type="scientific">Gossypium anomalum</name>
    <dbReference type="NCBI Taxonomy" id="47600"/>
    <lineage>
        <taxon>Eukaryota</taxon>
        <taxon>Viridiplantae</taxon>
        <taxon>Streptophyta</taxon>
        <taxon>Embryophyta</taxon>
        <taxon>Tracheophyta</taxon>
        <taxon>Spermatophyta</taxon>
        <taxon>Magnoliopsida</taxon>
        <taxon>eudicotyledons</taxon>
        <taxon>Gunneridae</taxon>
        <taxon>Pentapetalae</taxon>
        <taxon>rosids</taxon>
        <taxon>malvids</taxon>
        <taxon>Malvales</taxon>
        <taxon>Malvaceae</taxon>
        <taxon>Malvoideae</taxon>
        <taxon>Gossypium</taxon>
    </lineage>
</organism>
<dbReference type="AlphaFoldDB" id="A0A8J6CYM2"/>
<dbReference type="OrthoDB" id="1932581at2759"/>
<reference evidence="2 3" key="1">
    <citation type="journal article" date="2021" name="bioRxiv">
        <title>The Gossypium anomalum genome as a resource for cotton improvement and evolutionary analysis of hybrid incompatibility.</title>
        <authorList>
            <person name="Grover C.E."/>
            <person name="Yuan D."/>
            <person name="Arick M.A."/>
            <person name="Miller E.R."/>
            <person name="Hu G."/>
            <person name="Peterson D.G."/>
            <person name="Wendel J.F."/>
            <person name="Udall J.A."/>
        </authorList>
    </citation>
    <scope>NUCLEOTIDE SEQUENCE [LARGE SCALE GENOMIC DNA]</scope>
    <source>
        <strain evidence="2">JFW-Udall</strain>
        <tissue evidence="2">Leaf</tissue>
    </source>
</reference>
<gene>
    <name evidence="2" type="ORF">CXB51_017487</name>
</gene>
<proteinExistence type="predicted"/>
<evidence type="ECO:0000313" key="2">
    <source>
        <dbReference type="EMBL" id="KAG8489369.1"/>
    </source>
</evidence>
<dbReference type="GO" id="GO:0007142">
    <property type="term" value="P:male meiosis II"/>
    <property type="evidence" value="ECO:0007669"/>
    <property type="project" value="InterPro"/>
</dbReference>
<evidence type="ECO:0000256" key="1">
    <source>
        <dbReference type="SAM" id="MobiDB-lite"/>
    </source>
</evidence>
<dbReference type="EMBL" id="JAHUZN010000007">
    <property type="protein sequence ID" value="KAG8489369.1"/>
    <property type="molecule type" value="Genomic_DNA"/>
</dbReference>
<name>A0A8J6CYM2_9ROSI</name>
<protein>
    <submittedName>
        <fullName evidence="2">Uncharacterized protein</fullName>
    </submittedName>
</protein>
<accession>A0A8J6CYM2</accession>
<sequence>MVCDFLNRDSGLRIISRPVVRFLDLTVCRAMGCFFHCFGVRTDSSRPHLVVSCSKSTERTVSRNRLLSLFVDEEKGVSPSNDLESPQINKGFKDEYRSWLPNTFVDKLQLDKKSYQPPTPNKLFEVLGRSDSLDNTLAGCPPCVLLKVVRRRLNKYVRFECESDASSKFENIGQNPEKLEVLGYQSASKYSPNSTSNYFSLKMGILANGKTRIWFEYVHLILNPVENASPLNDDSPKQLENGTPKLRVKQASLGKDSEDEGSLSSWLKPK</sequence>
<dbReference type="Proteomes" id="UP000701853">
    <property type="component" value="Chromosome 7"/>
</dbReference>